<comment type="subcellular location">
    <subcellularLocation>
        <location evidence="1">Host cytoplasm</location>
    </subcellularLocation>
</comment>
<comment type="caution">
    <text evidence="18">The sequence shown here is derived from an EMBL/GenBank/DDBJ whole genome shotgun (WGS) entry which is preliminary data.</text>
</comment>
<evidence type="ECO:0000256" key="12">
    <source>
        <dbReference type="ARBA" id="ARBA00048679"/>
    </source>
</evidence>
<dbReference type="SUPFAM" id="SSF56112">
    <property type="entry name" value="Protein kinase-like (PK-like)"/>
    <property type="match status" value="1"/>
</dbReference>
<evidence type="ECO:0000256" key="5">
    <source>
        <dbReference type="ARBA" id="ARBA00022553"/>
    </source>
</evidence>
<evidence type="ECO:0000256" key="3">
    <source>
        <dbReference type="ARBA" id="ARBA00016885"/>
    </source>
</evidence>
<evidence type="ECO:0000256" key="13">
    <source>
        <dbReference type="PIRSR" id="PIRSR037993-1"/>
    </source>
</evidence>
<dbReference type="InterPro" id="IPR051138">
    <property type="entry name" value="PIM_Ser/Thr_kinase"/>
</dbReference>
<dbReference type="InterPro" id="IPR017348">
    <property type="entry name" value="PIM1/2/3"/>
</dbReference>
<comment type="similarity">
    <text evidence="16">Belongs to the protein kinase superfamily.</text>
</comment>
<dbReference type="InterPro" id="IPR000719">
    <property type="entry name" value="Prot_kinase_dom"/>
</dbReference>
<dbReference type="EC" id="2.7.11.1" evidence="2"/>
<dbReference type="OrthoDB" id="193931at2759"/>
<keyword evidence="4 16" id="KW-0723">Serine/threonine-protein kinase</keyword>
<evidence type="ECO:0000259" key="17">
    <source>
        <dbReference type="PROSITE" id="PS50011"/>
    </source>
</evidence>
<evidence type="ECO:0000256" key="9">
    <source>
        <dbReference type="ARBA" id="ARBA00022840"/>
    </source>
</evidence>
<feature type="binding site" evidence="14">
    <location>
        <position position="91"/>
    </location>
    <ligand>
        <name>ATP</name>
        <dbReference type="ChEBI" id="CHEBI:30616"/>
    </ligand>
</feature>
<dbReference type="PROSITE" id="PS00107">
    <property type="entry name" value="PROTEIN_KINASE_ATP"/>
    <property type="match status" value="1"/>
</dbReference>
<protein>
    <recommendedName>
        <fullName evidence="3">Serine/threonine-protein kinase 1</fullName>
        <ecNumber evidence="2">2.7.11.1</ecNumber>
    </recommendedName>
</protein>
<evidence type="ECO:0000313" key="19">
    <source>
        <dbReference type="Proteomes" id="UP000285301"/>
    </source>
</evidence>
<dbReference type="FunFam" id="1.10.510.10:FF:000571">
    <property type="entry name" value="Maternal embryonic leucine zipper kinase"/>
    <property type="match status" value="1"/>
</dbReference>
<feature type="binding site" evidence="14">
    <location>
        <position position="98"/>
    </location>
    <ligand>
        <name>ATP</name>
        <dbReference type="ChEBI" id="CHEBI:30616"/>
    </ligand>
</feature>
<keyword evidence="5" id="KW-0597">Phosphoprotein</keyword>
<dbReference type="InterPro" id="IPR011009">
    <property type="entry name" value="Kinase-like_dom_sf"/>
</dbReference>
<evidence type="ECO:0000256" key="4">
    <source>
        <dbReference type="ARBA" id="ARBA00022527"/>
    </source>
</evidence>
<dbReference type="GO" id="GO:0043066">
    <property type="term" value="P:negative regulation of apoptotic process"/>
    <property type="evidence" value="ECO:0007669"/>
    <property type="project" value="InterPro"/>
</dbReference>
<gene>
    <name evidence="18" type="ORF">B4U79_13574</name>
</gene>
<dbReference type="AlphaFoldDB" id="A0A443Q8Y9"/>
<dbReference type="GO" id="GO:0030430">
    <property type="term" value="C:host cell cytoplasm"/>
    <property type="evidence" value="ECO:0007669"/>
    <property type="project" value="UniProtKB-SubCell"/>
</dbReference>
<evidence type="ECO:0000256" key="7">
    <source>
        <dbReference type="ARBA" id="ARBA00022741"/>
    </source>
</evidence>
<evidence type="ECO:0000256" key="8">
    <source>
        <dbReference type="ARBA" id="ARBA00022777"/>
    </source>
</evidence>
<dbReference type="PROSITE" id="PS50011">
    <property type="entry name" value="PROTEIN_KINASE_DOM"/>
    <property type="match status" value="1"/>
</dbReference>
<accession>A0A443Q8Y9</accession>
<evidence type="ECO:0000256" key="11">
    <source>
        <dbReference type="ARBA" id="ARBA00047899"/>
    </source>
</evidence>
<dbReference type="GO" id="GO:0005524">
    <property type="term" value="F:ATP binding"/>
    <property type="evidence" value="ECO:0007669"/>
    <property type="project" value="UniProtKB-UniRule"/>
</dbReference>
<keyword evidence="8 18" id="KW-0418">Kinase</keyword>
<evidence type="ECO:0000256" key="6">
    <source>
        <dbReference type="ARBA" id="ARBA00022679"/>
    </source>
</evidence>
<evidence type="ECO:0000256" key="16">
    <source>
        <dbReference type="RuleBase" id="RU000304"/>
    </source>
</evidence>
<dbReference type="Proteomes" id="UP000285301">
    <property type="component" value="Unassembled WGS sequence"/>
</dbReference>
<reference evidence="18 19" key="1">
    <citation type="journal article" date="2018" name="Gigascience">
        <title>Genomes of trombidid mites reveal novel predicted allergens and laterally-transferred genes associated with secondary metabolism.</title>
        <authorList>
            <person name="Dong X."/>
            <person name="Chaisiri K."/>
            <person name="Xia D."/>
            <person name="Armstrong S.D."/>
            <person name="Fang Y."/>
            <person name="Donnelly M.J."/>
            <person name="Kadowaki T."/>
            <person name="McGarry J.W."/>
            <person name="Darby A.C."/>
            <person name="Makepeace B.L."/>
        </authorList>
    </citation>
    <scope>NUCLEOTIDE SEQUENCE [LARGE SCALE GENOMIC DNA]</scope>
    <source>
        <strain evidence="18">UoL-WK</strain>
    </source>
</reference>
<sequence length="268" mass="31307">MSSFKKTFFQSYNIGKCIGKGGFGMVYAGIRLIDNKPVAIKTIKIERLKNWEKERQIPIEITLLEKVKTINGVIRIIEWYKVWKYFFIVMERNENEIDLFNFITERKFLNENLAVSIFTEVLNAIISCYNVGVLHRDIKDENILIDVKTYNVKIIDFGAGCFIKNNDSCYHDFNGTRLYSPPEWITDNIYLGKEATVWSLGILLFDMVCGDIPFKTDEEIIFGKLIFRKGLSKACKDLIKKCLSKNHEKRPTLQEISNHKWISSRKNY</sequence>
<organism evidence="18 19">
    <name type="scientific">Dinothrombium tinctorium</name>
    <dbReference type="NCBI Taxonomy" id="1965070"/>
    <lineage>
        <taxon>Eukaryota</taxon>
        <taxon>Metazoa</taxon>
        <taxon>Ecdysozoa</taxon>
        <taxon>Arthropoda</taxon>
        <taxon>Chelicerata</taxon>
        <taxon>Arachnida</taxon>
        <taxon>Acari</taxon>
        <taxon>Acariformes</taxon>
        <taxon>Trombidiformes</taxon>
        <taxon>Prostigmata</taxon>
        <taxon>Anystina</taxon>
        <taxon>Parasitengona</taxon>
        <taxon>Trombidioidea</taxon>
        <taxon>Trombidiidae</taxon>
        <taxon>Dinothrombium</taxon>
    </lineage>
</organism>
<evidence type="ECO:0000313" key="18">
    <source>
        <dbReference type="EMBL" id="RWR99483.1"/>
    </source>
</evidence>
<keyword evidence="19" id="KW-1185">Reference proteome</keyword>
<dbReference type="PIRSF" id="PIRSF037993">
    <property type="entry name" value="STPK_Pim-1"/>
    <property type="match status" value="1"/>
</dbReference>
<dbReference type="EMBL" id="NCKU01014937">
    <property type="protein sequence ID" value="RWR99483.1"/>
    <property type="molecule type" value="Genomic_DNA"/>
</dbReference>
<dbReference type="PANTHER" id="PTHR22984:SF25">
    <property type="entry name" value="PROTEIN KINASE DOMAIN-CONTAINING PROTEIN"/>
    <property type="match status" value="1"/>
</dbReference>
<dbReference type="Gene3D" id="3.30.200.20">
    <property type="entry name" value="Phosphorylase Kinase, domain 1"/>
    <property type="match status" value="1"/>
</dbReference>
<comment type="catalytic activity">
    <reaction evidence="11">
        <text>L-threonyl-[protein] + ATP = O-phospho-L-threonyl-[protein] + ADP + H(+)</text>
        <dbReference type="Rhea" id="RHEA:46608"/>
        <dbReference type="Rhea" id="RHEA-COMP:11060"/>
        <dbReference type="Rhea" id="RHEA-COMP:11605"/>
        <dbReference type="ChEBI" id="CHEBI:15378"/>
        <dbReference type="ChEBI" id="CHEBI:30013"/>
        <dbReference type="ChEBI" id="CHEBI:30616"/>
        <dbReference type="ChEBI" id="CHEBI:61977"/>
        <dbReference type="ChEBI" id="CHEBI:456216"/>
        <dbReference type="EC" id="2.7.11.1"/>
    </reaction>
</comment>
<dbReference type="PANTHER" id="PTHR22984">
    <property type="entry name" value="SERINE/THREONINE-PROTEIN KINASE PIM"/>
    <property type="match status" value="1"/>
</dbReference>
<proteinExistence type="inferred from homology"/>
<comment type="catalytic activity">
    <reaction evidence="12">
        <text>L-seryl-[protein] + ATP = O-phospho-L-seryl-[protein] + ADP + H(+)</text>
        <dbReference type="Rhea" id="RHEA:17989"/>
        <dbReference type="Rhea" id="RHEA-COMP:9863"/>
        <dbReference type="Rhea" id="RHEA-COMP:11604"/>
        <dbReference type="ChEBI" id="CHEBI:15378"/>
        <dbReference type="ChEBI" id="CHEBI:29999"/>
        <dbReference type="ChEBI" id="CHEBI:30616"/>
        <dbReference type="ChEBI" id="CHEBI:83421"/>
        <dbReference type="ChEBI" id="CHEBI:456216"/>
        <dbReference type="EC" id="2.7.11.1"/>
    </reaction>
</comment>
<name>A0A443Q8Y9_9ACAR</name>
<evidence type="ECO:0000256" key="15">
    <source>
        <dbReference type="PROSITE-ProRule" id="PRU10141"/>
    </source>
</evidence>
<evidence type="ECO:0000256" key="1">
    <source>
        <dbReference type="ARBA" id="ARBA00004192"/>
    </source>
</evidence>
<dbReference type="PROSITE" id="PS00108">
    <property type="entry name" value="PROTEIN_KINASE_ST"/>
    <property type="match status" value="1"/>
</dbReference>
<feature type="active site" description="Proton acceptor" evidence="13">
    <location>
        <position position="137"/>
    </location>
</feature>
<feature type="domain" description="Protein kinase" evidence="17">
    <location>
        <begin position="12"/>
        <end position="262"/>
    </location>
</feature>
<dbReference type="GO" id="GO:0004674">
    <property type="term" value="F:protein serine/threonine kinase activity"/>
    <property type="evidence" value="ECO:0007669"/>
    <property type="project" value="UniProtKB-KW"/>
</dbReference>
<keyword evidence="10" id="KW-1035">Host cytoplasm</keyword>
<dbReference type="GO" id="GO:0005737">
    <property type="term" value="C:cytoplasm"/>
    <property type="evidence" value="ECO:0007669"/>
    <property type="project" value="TreeGrafter"/>
</dbReference>
<evidence type="ECO:0000256" key="2">
    <source>
        <dbReference type="ARBA" id="ARBA00012513"/>
    </source>
</evidence>
<dbReference type="InterPro" id="IPR008271">
    <property type="entry name" value="Ser/Thr_kinase_AS"/>
</dbReference>
<keyword evidence="9 14" id="KW-0067">ATP-binding</keyword>
<dbReference type="Pfam" id="PF00069">
    <property type="entry name" value="Pkinase"/>
    <property type="match status" value="1"/>
</dbReference>
<evidence type="ECO:0000256" key="14">
    <source>
        <dbReference type="PIRSR" id="PIRSR037993-2"/>
    </source>
</evidence>
<dbReference type="STRING" id="1965070.A0A443Q8Y9"/>
<evidence type="ECO:0000256" key="10">
    <source>
        <dbReference type="ARBA" id="ARBA00023200"/>
    </source>
</evidence>
<feature type="binding site" evidence="14 15">
    <location>
        <position position="41"/>
    </location>
    <ligand>
        <name>ATP</name>
        <dbReference type="ChEBI" id="CHEBI:30616"/>
    </ligand>
</feature>
<keyword evidence="7 15" id="KW-0547">Nucleotide-binding</keyword>
<dbReference type="InterPro" id="IPR017441">
    <property type="entry name" value="Protein_kinase_ATP_BS"/>
</dbReference>
<dbReference type="SMART" id="SM00220">
    <property type="entry name" value="S_TKc"/>
    <property type="match status" value="1"/>
</dbReference>
<keyword evidence="6" id="KW-0808">Transferase</keyword>
<dbReference type="Gene3D" id="1.10.510.10">
    <property type="entry name" value="Transferase(Phosphotransferase) domain 1"/>
    <property type="match status" value="1"/>
</dbReference>